<dbReference type="AlphaFoldDB" id="A0A2N3NE15"/>
<gene>
    <name evidence="10" type="ORF">jhhlp_002416</name>
</gene>
<evidence type="ECO:0000313" key="11">
    <source>
        <dbReference type="Proteomes" id="UP000233524"/>
    </source>
</evidence>
<dbReference type="GO" id="GO:0031032">
    <property type="term" value="P:actomyosin structure organization"/>
    <property type="evidence" value="ECO:0007669"/>
    <property type="project" value="TreeGrafter"/>
</dbReference>
<dbReference type="PROSITE" id="PS51285">
    <property type="entry name" value="AGC_KINASE_CTER"/>
    <property type="match status" value="1"/>
</dbReference>
<sequence length="306" mass="36112">MAPEVLRGAGYDGRCDWWSIGIILYECLYGHTPFYSDEDREKTKKNILNHRDGFRIPSRPFVTDRCKDLLRQLIQDPEERLSSYRYQLKDKSTSIHGMTGTSYVFPGDGEDIKAHKWFRNISWHRLHLETPPFVPQTRSVDDTRYFEDDERISDWSSTVASSNNEQTLGREEVRLLLRGMREDVHAFAVKLISSPYDPRSIDKKIDEERGLFLREREVLKRFVRVYGRKDKRRPRDPLMRDPKIKHAVLSYRKKTAFLGYTWRRRRAYGYDIAHKGDMAAARRVASKTKVSVGWTPRARPMHDDDI</sequence>
<dbReference type="InterPro" id="IPR000961">
    <property type="entry name" value="AGC-kinase_C"/>
</dbReference>
<keyword evidence="11" id="KW-1185">Reference proteome</keyword>
<proteinExistence type="inferred from homology"/>
<evidence type="ECO:0000256" key="1">
    <source>
        <dbReference type="ARBA" id="ARBA00012513"/>
    </source>
</evidence>
<dbReference type="SUPFAM" id="SSF56112">
    <property type="entry name" value="Protein kinase-like (PK-like)"/>
    <property type="match status" value="1"/>
</dbReference>
<dbReference type="GO" id="GO:0004674">
    <property type="term" value="F:protein serine/threonine kinase activity"/>
    <property type="evidence" value="ECO:0007669"/>
    <property type="project" value="UniProtKB-KW"/>
</dbReference>
<feature type="domain" description="Protein kinase" evidence="8">
    <location>
        <begin position="1"/>
        <end position="99"/>
    </location>
</feature>
<dbReference type="Proteomes" id="UP000233524">
    <property type="component" value="Unassembled WGS sequence"/>
</dbReference>
<evidence type="ECO:0000256" key="3">
    <source>
        <dbReference type="ARBA" id="ARBA00022679"/>
    </source>
</evidence>
<dbReference type="InterPro" id="IPR011009">
    <property type="entry name" value="Kinase-like_dom_sf"/>
</dbReference>
<comment type="similarity">
    <text evidence="7">Belongs to the protein kinase superfamily. STE Ser/Thr protein kinase family. COT1 subfamily.</text>
</comment>
<evidence type="ECO:0000259" key="8">
    <source>
        <dbReference type="PROSITE" id="PS50011"/>
    </source>
</evidence>
<evidence type="ECO:0000313" key="10">
    <source>
        <dbReference type="EMBL" id="PKS10661.1"/>
    </source>
</evidence>
<dbReference type="PROSITE" id="PS50011">
    <property type="entry name" value="PROTEIN_KINASE_DOM"/>
    <property type="match status" value="1"/>
</dbReference>
<dbReference type="PANTHER" id="PTHR22988:SF75">
    <property type="entry name" value="MYOSIN-16-LIKE"/>
    <property type="match status" value="1"/>
</dbReference>
<dbReference type="InParanoid" id="A0A2N3NE15"/>
<evidence type="ECO:0000256" key="2">
    <source>
        <dbReference type="ARBA" id="ARBA00022527"/>
    </source>
</evidence>
<evidence type="ECO:0000256" key="6">
    <source>
        <dbReference type="ARBA" id="ARBA00022840"/>
    </source>
</evidence>
<comment type="caution">
    <text evidence="10">The sequence shown here is derived from an EMBL/GenBank/DDBJ whole genome shotgun (WGS) entry which is preliminary data.</text>
</comment>
<evidence type="ECO:0000256" key="5">
    <source>
        <dbReference type="ARBA" id="ARBA00022777"/>
    </source>
</evidence>
<keyword evidence="2" id="KW-0723">Serine/threonine-protein kinase</keyword>
<dbReference type="GO" id="GO:0005737">
    <property type="term" value="C:cytoplasm"/>
    <property type="evidence" value="ECO:0007669"/>
    <property type="project" value="TreeGrafter"/>
</dbReference>
<keyword evidence="4" id="KW-0547">Nucleotide-binding</keyword>
<keyword evidence="6" id="KW-0067">ATP-binding</keyword>
<dbReference type="Pfam" id="PF00069">
    <property type="entry name" value="Pkinase"/>
    <property type="match status" value="1"/>
</dbReference>
<evidence type="ECO:0000259" key="9">
    <source>
        <dbReference type="PROSITE" id="PS51285"/>
    </source>
</evidence>
<accession>A0A2N3NE15</accession>
<dbReference type="EC" id="2.7.11.1" evidence="1"/>
<dbReference type="InterPro" id="IPR000719">
    <property type="entry name" value="Prot_kinase_dom"/>
</dbReference>
<dbReference type="STRING" id="41688.A0A2N3NE15"/>
<evidence type="ECO:0000256" key="7">
    <source>
        <dbReference type="ARBA" id="ARBA00038271"/>
    </source>
</evidence>
<dbReference type="EMBL" id="NLAX01000008">
    <property type="protein sequence ID" value="PKS10661.1"/>
    <property type="molecule type" value="Genomic_DNA"/>
</dbReference>
<reference evidence="10 11" key="1">
    <citation type="journal article" date="2017" name="G3 (Bethesda)">
        <title>First Draft Genome Sequence of the Pathogenic Fungus Lomentospora prolificans (Formerly Scedosporium prolificans).</title>
        <authorList>
            <person name="Luo R."/>
            <person name="Zimin A."/>
            <person name="Workman R."/>
            <person name="Fan Y."/>
            <person name="Pertea G."/>
            <person name="Grossman N."/>
            <person name="Wear M.P."/>
            <person name="Jia B."/>
            <person name="Miller H."/>
            <person name="Casadevall A."/>
            <person name="Timp W."/>
            <person name="Zhang S.X."/>
            <person name="Salzberg S.L."/>
        </authorList>
    </citation>
    <scope>NUCLEOTIDE SEQUENCE [LARGE SCALE GENOMIC DNA]</scope>
    <source>
        <strain evidence="10 11">JHH-5317</strain>
    </source>
</reference>
<dbReference type="GO" id="GO:0005524">
    <property type="term" value="F:ATP binding"/>
    <property type="evidence" value="ECO:0007669"/>
    <property type="project" value="UniProtKB-KW"/>
</dbReference>
<dbReference type="InterPro" id="IPR050839">
    <property type="entry name" value="Rho-assoc_Ser/Thr_Kinase"/>
</dbReference>
<keyword evidence="5" id="KW-0418">Kinase</keyword>
<protein>
    <recommendedName>
        <fullName evidence="1">non-specific serine/threonine protein kinase</fullName>
        <ecNumber evidence="1">2.7.11.1</ecNumber>
    </recommendedName>
</protein>
<dbReference type="Gene3D" id="1.10.510.10">
    <property type="entry name" value="Transferase(Phosphotransferase) domain 1"/>
    <property type="match status" value="1"/>
</dbReference>
<evidence type="ECO:0000256" key="4">
    <source>
        <dbReference type="ARBA" id="ARBA00022741"/>
    </source>
</evidence>
<dbReference type="Gene3D" id="3.30.200.20">
    <property type="entry name" value="Phosphorylase Kinase, domain 1"/>
    <property type="match status" value="1"/>
</dbReference>
<dbReference type="GO" id="GO:0005856">
    <property type="term" value="C:cytoskeleton"/>
    <property type="evidence" value="ECO:0007669"/>
    <property type="project" value="TreeGrafter"/>
</dbReference>
<feature type="domain" description="AGC-kinase C-terminal" evidence="9">
    <location>
        <begin position="119"/>
        <end position="182"/>
    </location>
</feature>
<dbReference type="PANTHER" id="PTHR22988">
    <property type="entry name" value="MYOTONIC DYSTROPHY S/T KINASE-RELATED"/>
    <property type="match status" value="1"/>
</dbReference>
<keyword evidence="3" id="KW-0808">Transferase</keyword>
<dbReference type="VEuPathDB" id="FungiDB:jhhlp_002416"/>
<name>A0A2N3NE15_9PEZI</name>
<organism evidence="10 11">
    <name type="scientific">Lomentospora prolificans</name>
    <dbReference type="NCBI Taxonomy" id="41688"/>
    <lineage>
        <taxon>Eukaryota</taxon>
        <taxon>Fungi</taxon>
        <taxon>Dikarya</taxon>
        <taxon>Ascomycota</taxon>
        <taxon>Pezizomycotina</taxon>
        <taxon>Sordariomycetes</taxon>
        <taxon>Hypocreomycetidae</taxon>
        <taxon>Microascales</taxon>
        <taxon>Microascaceae</taxon>
        <taxon>Lomentospora</taxon>
    </lineage>
</organism>
<dbReference type="OrthoDB" id="3638488at2759"/>